<feature type="region of interest" description="Disordered" evidence="5">
    <location>
        <begin position="233"/>
        <end position="276"/>
    </location>
</feature>
<accession>A0A837DA93</accession>
<evidence type="ECO:0000256" key="3">
    <source>
        <dbReference type="ARBA" id="ARBA00023163"/>
    </source>
</evidence>
<dbReference type="EMBL" id="JRZE01000003">
    <property type="protein sequence ID" value="KHF44440.1"/>
    <property type="molecule type" value="Genomic_DNA"/>
</dbReference>
<reference evidence="7 8" key="1">
    <citation type="submission" date="2014-10" db="EMBL/GenBank/DDBJ databases">
        <title>Genome sequence of Micropolyspora internatus JCM3315.</title>
        <authorList>
            <person name="Shin S.-K."/>
            <person name="Yi H."/>
        </authorList>
    </citation>
    <scope>NUCLEOTIDE SEQUENCE [LARGE SCALE GENOMIC DNA]</scope>
    <source>
        <strain evidence="7 8">JCM 3315</strain>
    </source>
</reference>
<keyword evidence="1" id="KW-0805">Transcription regulation</keyword>
<evidence type="ECO:0000256" key="1">
    <source>
        <dbReference type="ARBA" id="ARBA00023015"/>
    </source>
</evidence>
<gene>
    <name evidence="7" type="ORF">MINT15_13220</name>
</gene>
<dbReference type="Proteomes" id="UP000030848">
    <property type="component" value="Unassembled WGS sequence"/>
</dbReference>
<dbReference type="PANTHER" id="PTHR30055">
    <property type="entry name" value="HTH-TYPE TRANSCRIPTIONAL REGULATOR RUTR"/>
    <property type="match status" value="1"/>
</dbReference>
<dbReference type="InterPro" id="IPR036271">
    <property type="entry name" value="Tet_transcr_reg_TetR-rel_C_sf"/>
</dbReference>
<evidence type="ECO:0000256" key="4">
    <source>
        <dbReference type="PROSITE-ProRule" id="PRU00335"/>
    </source>
</evidence>
<dbReference type="GO" id="GO:0003700">
    <property type="term" value="F:DNA-binding transcription factor activity"/>
    <property type="evidence" value="ECO:0007669"/>
    <property type="project" value="TreeGrafter"/>
</dbReference>
<dbReference type="GO" id="GO:0000976">
    <property type="term" value="F:transcription cis-regulatory region binding"/>
    <property type="evidence" value="ECO:0007669"/>
    <property type="project" value="TreeGrafter"/>
</dbReference>
<dbReference type="SUPFAM" id="SSF46689">
    <property type="entry name" value="Homeodomain-like"/>
    <property type="match status" value="1"/>
</dbReference>
<feature type="compositionally biased region" description="Basic and acidic residues" evidence="5">
    <location>
        <begin position="254"/>
        <end position="263"/>
    </location>
</feature>
<dbReference type="InterPro" id="IPR001647">
    <property type="entry name" value="HTH_TetR"/>
</dbReference>
<evidence type="ECO:0000256" key="5">
    <source>
        <dbReference type="SAM" id="MobiDB-lite"/>
    </source>
</evidence>
<dbReference type="OrthoDB" id="3210322at2"/>
<keyword evidence="2 4" id="KW-0238">DNA-binding</keyword>
<evidence type="ECO:0000259" key="6">
    <source>
        <dbReference type="PROSITE" id="PS50977"/>
    </source>
</evidence>
<evidence type="ECO:0000256" key="2">
    <source>
        <dbReference type="ARBA" id="ARBA00023125"/>
    </source>
</evidence>
<feature type="domain" description="HTH tetR-type" evidence="6">
    <location>
        <begin position="11"/>
        <end position="71"/>
    </location>
</feature>
<dbReference type="PANTHER" id="PTHR30055:SF243">
    <property type="entry name" value="HTH-TYPE TRANSCRIPTIONAL REGULATOR RV1816"/>
    <property type="match status" value="1"/>
</dbReference>
<proteinExistence type="predicted"/>
<evidence type="ECO:0000313" key="8">
    <source>
        <dbReference type="Proteomes" id="UP000030848"/>
    </source>
</evidence>
<keyword evidence="3" id="KW-0804">Transcription</keyword>
<dbReference type="AlphaFoldDB" id="A0A837DA93"/>
<dbReference type="PROSITE" id="PS50977">
    <property type="entry name" value="HTH_TETR_2"/>
    <property type="match status" value="1"/>
</dbReference>
<sequence length="276" mass="30274">MHRTTRERARAEITLAIKDEARRQLGRVGAQALSLRAVARELGMVSSALYRYFPNRDALLTALIVDAYNGLGEAAENARDPARRPRDQWITVCHAVRDWARHHPHEYMLLYGTPVPGYRAPQDTIPPASRVPRVLATVLADGARRGELVRHPDDPEPVDSLRTQLATVAATLGDGVPAATLARGLAAWTQLFGMIGFELTGQFARTLDPVDAFFHHTIERAADFVGLVATRTNGDHPVPAGPWNGEDGEGTDDPPSKEPKEQTWPHAMRPLTGPVD</sequence>
<organism evidence="7 8">
    <name type="scientific">Saccharomonospora viridis</name>
    <dbReference type="NCBI Taxonomy" id="1852"/>
    <lineage>
        <taxon>Bacteria</taxon>
        <taxon>Bacillati</taxon>
        <taxon>Actinomycetota</taxon>
        <taxon>Actinomycetes</taxon>
        <taxon>Pseudonocardiales</taxon>
        <taxon>Pseudonocardiaceae</taxon>
        <taxon>Saccharomonospora</taxon>
    </lineage>
</organism>
<comment type="caution">
    <text evidence="7">The sequence shown here is derived from an EMBL/GenBank/DDBJ whole genome shotgun (WGS) entry which is preliminary data.</text>
</comment>
<dbReference type="SUPFAM" id="SSF48498">
    <property type="entry name" value="Tetracyclin repressor-like, C-terminal domain"/>
    <property type="match status" value="1"/>
</dbReference>
<dbReference type="InterPro" id="IPR025996">
    <property type="entry name" value="MT1864/Rv1816-like_C"/>
</dbReference>
<dbReference type="Pfam" id="PF00440">
    <property type="entry name" value="TetR_N"/>
    <property type="match status" value="1"/>
</dbReference>
<dbReference type="Gene3D" id="1.10.357.10">
    <property type="entry name" value="Tetracycline Repressor, domain 2"/>
    <property type="match status" value="1"/>
</dbReference>
<protein>
    <submittedName>
        <fullName evidence="7">TetR family transcriptional regulator</fullName>
    </submittedName>
</protein>
<evidence type="ECO:0000313" key="7">
    <source>
        <dbReference type="EMBL" id="KHF44440.1"/>
    </source>
</evidence>
<name>A0A837DA93_9PSEU</name>
<dbReference type="InterPro" id="IPR009057">
    <property type="entry name" value="Homeodomain-like_sf"/>
</dbReference>
<dbReference type="InterPro" id="IPR050109">
    <property type="entry name" value="HTH-type_TetR-like_transc_reg"/>
</dbReference>
<feature type="DNA-binding region" description="H-T-H motif" evidence="4">
    <location>
        <begin position="34"/>
        <end position="53"/>
    </location>
</feature>
<dbReference type="Pfam" id="PF13305">
    <property type="entry name" value="TetR_C_33"/>
    <property type="match status" value="1"/>
</dbReference>